<gene>
    <name evidence="2" type="ORF">P1N92_00275</name>
</gene>
<dbReference type="EMBL" id="JARGDN010000001">
    <property type="protein sequence ID" value="MDG9732554.1"/>
    <property type="molecule type" value="Genomic_DNA"/>
</dbReference>
<comment type="caution">
    <text evidence="2">The sequence shown here is derived from an EMBL/GenBank/DDBJ whole genome shotgun (WGS) entry which is preliminary data.</text>
</comment>
<sequence length="207" mass="22599">MHSILGVIAMGAIIYRNVPALIALKKGTFQPSSPTCFIWATISFIEAIIILSSHGGWAATSTVVTTVFCFFFGLKGIKFIKQQPISAKFLSTMAFFIVVPTALSLLNVIPLSWLLIDLAIIEALAIIPTIKKIKKAPFSENLELYVWGDAAMILSIIAASNINFNTVFIPLLWIVILTGTIIYMLVLRKGTVNQNKPVTQNADSTVV</sequence>
<feature type="transmembrane region" description="Helical" evidence="1">
    <location>
        <begin position="89"/>
        <end position="106"/>
    </location>
</feature>
<evidence type="ECO:0000313" key="2">
    <source>
        <dbReference type="EMBL" id="MDG9732554.1"/>
    </source>
</evidence>
<keyword evidence="3" id="KW-1185">Reference proteome</keyword>
<proteinExistence type="predicted"/>
<protein>
    <submittedName>
        <fullName evidence="2">Uncharacterized protein</fullName>
    </submittedName>
</protein>
<feature type="transmembrane region" description="Helical" evidence="1">
    <location>
        <begin position="58"/>
        <end position="77"/>
    </location>
</feature>
<feature type="transmembrane region" description="Helical" evidence="1">
    <location>
        <begin position="36"/>
        <end position="52"/>
    </location>
</feature>
<keyword evidence="1" id="KW-1133">Transmembrane helix</keyword>
<evidence type="ECO:0000256" key="1">
    <source>
        <dbReference type="SAM" id="Phobius"/>
    </source>
</evidence>
<keyword evidence="1" id="KW-0472">Membrane</keyword>
<evidence type="ECO:0000313" key="3">
    <source>
        <dbReference type="Proteomes" id="UP001529201"/>
    </source>
</evidence>
<feature type="transmembrane region" description="Helical" evidence="1">
    <location>
        <begin position="6"/>
        <end position="24"/>
    </location>
</feature>
<accession>A0ABT6H9T6</accession>
<dbReference type="RefSeq" id="WP_228934794.1">
    <property type="nucleotide sequence ID" value="NZ_CP042383.1"/>
</dbReference>
<keyword evidence="1" id="KW-0812">Transmembrane</keyword>
<dbReference type="GeneID" id="64345579"/>
<feature type="transmembrane region" description="Helical" evidence="1">
    <location>
        <begin position="168"/>
        <end position="187"/>
    </location>
</feature>
<reference evidence="2 3" key="1">
    <citation type="submission" date="2023-02" db="EMBL/GenBank/DDBJ databases">
        <title>Antimicrobial susceptibility testing and tentative epidemiological cut-off values for Lactobacillaceae family species intended for ingestion.</title>
        <authorList>
            <person name="Noehr-Meldgaard K."/>
            <person name="Struve C."/>
            <person name="Ingmer H."/>
            <person name="Koza A."/>
            <person name="Al-Nakeeb K."/>
            <person name="Agersoe Y."/>
        </authorList>
    </citation>
    <scope>NUCLEOTIDE SEQUENCE [LARGE SCALE GENOMIC DNA]</scope>
    <source>
        <strain evidence="2 3">DSM 20193</strain>
    </source>
</reference>
<dbReference type="Proteomes" id="UP001529201">
    <property type="component" value="Unassembled WGS sequence"/>
</dbReference>
<organism evidence="2 3">
    <name type="scientific">Leuconostoc pseudomesenteroides</name>
    <dbReference type="NCBI Taxonomy" id="33968"/>
    <lineage>
        <taxon>Bacteria</taxon>
        <taxon>Bacillati</taxon>
        <taxon>Bacillota</taxon>
        <taxon>Bacilli</taxon>
        <taxon>Lactobacillales</taxon>
        <taxon>Lactobacillaceae</taxon>
        <taxon>Leuconostoc</taxon>
    </lineage>
</organism>
<name>A0ABT6H9T6_LEUPS</name>